<dbReference type="VEuPathDB" id="VectorBase:GBRI038482"/>
<dbReference type="InterPro" id="IPR051368">
    <property type="entry name" value="SerProtInhib-TIL_Domain"/>
</dbReference>
<evidence type="ECO:0000259" key="4">
    <source>
        <dbReference type="Pfam" id="PF01826"/>
    </source>
</evidence>
<reference evidence="6" key="1">
    <citation type="submission" date="2014-03" db="EMBL/GenBank/DDBJ databases">
        <authorList>
            <person name="Aksoy S."/>
            <person name="Warren W."/>
            <person name="Wilson R.K."/>
        </authorList>
    </citation>
    <scope>NUCLEOTIDE SEQUENCE [LARGE SCALE GENOMIC DNA]</scope>
    <source>
        <strain evidence="6">IAEA</strain>
    </source>
</reference>
<sequence length="133" mass="15515">MFKLTLIFFIIFPILYEISRSVSIHGFCHETQQYMICGPTCPRKCQPNIKEKCPHSCVSGCFCKEEFVLNKHLTCVTKTECDEEDGNLSVIGMLFKKLKRNILKREEKPLRNLSSRNVFPRMRGLRVTKSIIR</sequence>
<feature type="domain" description="TIL" evidence="4">
    <location>
        <begin position="28"/>
        <end position="81"/>
    </location>
</feature>
<reference evidence="5" key="2">
    <citation type="submission" date="2020-05" db="UniProtKB">
        <authorList>
            <consortium name="EnsemblMetazoa"/>
        </authorList>
    </citation>
    <scope>IDENTIFICATION</scope>
    <source>
        <strain evidence="5">IAEA</strain>
    </source>
</reference>
<dbReference type="Gene3D" id="2.10.25.10">
    <property type="entry name" value="Laminin"/>
    <property type="match status" value="1"/>
</dbReference>
<dbReference type="Proteomes" id="UP000091820">
    <property type="component" value="Unassembled WGS sequence"/>
</dbReference>
<evidence type="ECO:0000256" key="3">
    <source>
        <dbReference type="SAM" id="SignalP"/>
    </source>
</evidence>
<evidence type="ECO:0000256" key="1">
    <source>
        <dbReference type="ARBA" id="ARBA00022690"/>
    </source>
</evidence>
<dbReference type="InterPro" id="IPR036084">
    <property type="entry name" value="Ser_inhib-like_sf"/>
</dbReference>
<name>A0A1A9WZI8_9MUSC</name>
<keyword evidence="1" id="KW-0646">Protease inhibitor</keyword>
<dbReference type="CDD" id="cd19941">
    <property type="entry name" value="TIL"/>
    <property type="match status" value="1"/>
</dbReference>
<organism evidence="5 6">
    <name type="scientific">Glossina brevipalpis</name>
    <dbReference type="NCBI Taxonomy" id="37001"/>
    <lineage>
        <taxon>Eukaryota</taxon>
        <taxon>Metazoa</taxon>
        <taxon>Ecdysozoa</taxon>
        <taxon>Arthropoda</taxon>
        <taxon>Hexapoda</taxon>
        <taxon>Insecta</taxon>
        <taxon>Pterygota</taxon>
        <taxon>Neoptera</taxon>
        <taxon>Endopterygota</taxon>
        <taxon>Diptera</taxon>
        <taxon>Brachycera</taxon>
        <taxon>Muscomorpha</taxon>
        <taxon>Hippoboscoidea</taxon>
        <taxon>Glossinidae</taxon>
        <taxon>Glossina</taxon>
    </lineage>
</organism>
<keyword evidence="2" id="KW-1015">Disulfide bond</keyword>
<feature type="signal peptide" evidence="3">
    <location>
        <begin position="1"/>
        <end position="21"/>
    </location>
</feature>
<keyword evidence="3" id="KW-0732">Signal</keyword>
<evidence type="ECO:0000256" key="2">
    <source>
        <dbReference type="ARBA" id="ARBA00023157"/>
    </source>
</evidence>
<dbReference type="PANTHER" id="PTHR23259:SF70">
    <property type="entry name" value="ACCESSORY GLAND PROTEIN ACP62F-RELATED"/>
    <property type="match status" value="1"/>
</dbReference>
<dbReference type="AlphaFoldDB" id="A0A1A9WZI8"/>
<evidence type="ECO:0000313" key="6">
    <source>
        <dbReference type="Proteomes" id="UP000091820"/>
    </source>
</evidence>
<dbReference type="Pfam" id="PF01826">
    <property type="entry name" value="TIL"/>
    <property type="match status" value="1"/>
</dbReference>
<protein>
    <submittedName>
        <fullName evidence="5">TIL domain-containing protein</fullName>
    </submittedName>
</protein>
<dbReference type="PANTHER" id="PTHR23259">
    <property type="entry name" value="RIDDLE"/>
    <property type="match status" value="1"/>
</dbReference>
<keyword evidence="6" id="KW-1185">Reference proteome</keyword>
<accession>A0A1A9WZI8</accession>
<dbReference type="InterPro" id="IPR002919">
    <property type="entry name" value="TIL_dom"/>
</dbReference>
<dbReference type="EnsemblMetazoa" id="GBRI038482-RA">
    <property type="protein sequence ID" value="GBRI038482-PA"/>
    <property type="gene ID" value="GBRI038482"/>
</dbReference>
<feature type="chain" id="PRO_5008400900" evidence="3">
    <location>
        <begin position="22"/>
        <end position="133"/>
    </location>
</feature>
<evidence type="ECO:0000313" key="5">
    <source>
        <dbReference type="EnsemblMetazoa" id="GBRI038482-PA"/>
    </source>
</evidence>
<proteinExistence type="predicted"/>
<dbReference type="GO" id="GO:0030414">
    <property type="term" value="F:peptidase inhibitor activity"/>
    <property type="evidence" value="ECO:0007669"/>
    <property type="project" value="UniProtKB-KW"/>
</dbReference>
<dbReference type="SUPFAM" id="SSF57567">
    <property type="entry name" value="Serine protease inhibitors"/>
    <property type="match status" value="1"/>
</dbReference>